<evidence type="ECO:0000259" key="2">
    <source>
        <dbReference type="Pfam" id="PF15961"/>
    </source>
</evidence>
<protein>
    <submittedName>
        <fullName evidence="3">Zinc finger protein 839-like protein</fullName>
    </submittedName>
</protein>
<proteinExistence type="predicted"/>
<dbReference type="Pfam" id="PF15961">
    <property type="entry name" value="DUF4764"/>
    <property type="match status" value="1"/>
</dbReference>
<name>A0A250YML4_CASCN</name>
<reference evidence="3" key="1">
    <citation type="journal article" date="2017" name="G3 (Bethesda)">
        <title>De Novo Genome and Transcriptome Assembly of the Canadian Beaver (Castor canadensis).</title>
        <authorList>
            <person name="Lok S."/>
            <person name="Paton T.A."/>
            <person name="Wang Z."/>
            <person name="Kaur G."/>
            <person name="Walker S."/>
            <person name="Yuen R.K."/>
            <person name="Sung W.W."/>
            <person name="Whitney J."/>
            <person name="Buchanan J.A."/>
            <person name="Trost B."/>
            <person name="Singh N."/>
            <person name="Apresto B."/>
            <person name="Chen N."/>
            <person name="Coole M."/>
            <person name="Dawson T.J."/>
            <person name="Ho K.Y."/>
            <person name="Hu Z."/>
            <person name="Pullenayegum S."/>
            <person name="Samler K."/>
            <person name="Shipstone A."/>
            <person name="Tsoi F."/>
            <person name="Wang T."/>
            <person name="Pereira S.L."/>
            <person name="Rostami P."/>
            <person name="Ryan C.A."/>
            <person name="Tong A.H."/>
            <person name="Ng K."/>
            <person name="Sundaravadanam Y."/>
            <person name="Simpson J.T."/>
            <person name="Lim B.K."/>
            <person name="Engstrom M.D."/>
            <person name="Dutton C.J."/>
            <person name="Kerr K.C."/>
            <person name="Franke M."/>
            <person name="Rapley W."/>
            <person name="Wintle R.F."/>
            <person name="Scherer S.W."/>
        </authorList>
    </citation>
    <scope>NUCLEOTIDE SEQUENCE</scope>
    <source>
        <strain evidence="3">ROM106880</strain>
        <tissue evidence="3">Muscle</tissue>
    </source>
</reference>
<dbReference type="AlphaFoldDB" id="A0A250YML4"/>
<accession>A0A250YML4</accession>
<feature type="region of interest" description="Disordered" evidence="1">
    <location>
        <begin position="1"/>
        <end position="46"/>
    </location>
</feature>
<feature type="compositionally biased region" description="Basic and acidic residues" evidence="1">
    <location>
        <begin position="1"/>
        <end position="17"/>
    </location>
</feature>
<dbReference type="EMBL" id="GFFV01004933">
    <property type="protein sequence ID" value="JAW07236.1"/>
    <property type="molecule type" value="Transcribed_RNA"/>
</dbReference>
<feature type="domain" description="DUF4764" evidence="2">
    <location>
        <begin position="4"/>
        <end position="68"/>
    </location>
</feature>
<dbReference type="InterPro" id="IPR031885">
    <property type="entry name" value="DUF4764"/>
</dbReference>
<evidence type="ECO:0000256" key="1">
    <source>
        <dbReference type="SAM" id="MobiDB-lite"/>
    </source>
</evidence>
<organism evidence="3">
    <name type="scientific">Castor canadensis</name>
    <name type="common">American beaver</name>
    <dbReference type="NCBI Taxonomy" id="51338"/>
    <lineage>
        <taxon>Eukaryota</taxon>
        <taxon>Metazoa</taxon>
        <taxon>Chordata</taxon>
        <taxon>Craniata</taxon>
        <taxon>Vertebrata</taxon>
        <taxon>Euteleostomi</taxon>
        <taxon>Mammalia</taxon>
        <taxon>Eutheria</taxon>
        <taxon>Euarchontoglires</taxon>
        <taxon>Glires</taxon>
        <taxon>Rodentia</taxon>
        <taxon>Castorimorpha</taxon>
        <taxon>Castoridae</taxon>
        <taxon>Castor</taxon>
    </lineage>
</organism>
<sequence length="81" mass="8656">MDVGKLEEASRQRRENEAAEEGLAAVKRPRREALVANSRSPEKPRPSCAAAASMGKACSVCCALCSEALSTYTNVPRAVTF</sequence>
<evidence type="ECO:0000313" key="3">
    <source>
        <dbReference type="EMBL" id="JAW07236.1"/>
    </source>
</evidence>